<evidence type="ECO:0000313" key="2">
    <source>
        <dbReference type="EMBL" id="RKP16525.1"/>
    </source>
</evidence>
<name>A0A4P9YBR7_ROZAC</name>
<reference evidence="3" key="1">
    <citation type="journal article" date="2018" name="Nat. Microbiol.">
        <title>Leveraging single-cell genomics to expand the fungal tree of life.</title>
        <authorList>
            <person name="Ahrendt S.R."/>
            <person name="Quandt C.A."/>
            <person name="Ciobanu D."/>
            <person name="Clum A."/>
            <person name="Salamov A."/>
            <person name="Andreopoulos B."/>
            <person name="Cheng J.F."/>
            <person name="Woyke T."/>
            <person name="Pelin A."/>
            <person name="Henrissat B."/>
            <person name="Reynolds N.K."/>
            <person name="Benny G.L."/>
            <person name="Smith M.E."/>
            <person name="James T.Y."/>
            <person name="Grigoriev I.V."/>
        </authorList>
    </citation>
    <scope>NUCLEOTIDE SEQUENCE [LARGE SCALE GENOMIC DNA]</scope>
    <source>
        <strain evidence="3">CSF55</strain>
    </source>
</reference>
<dbReference type="Gene3D" id="1.25.10.10">
    <property type="entry name" value="Leucine-rich Repeat Variant"/>
    <property type="match status" value="1"/>
</dbReference>
<proteinExistence type="predicted"/>
<evidence type="ECO:0000313" key="3">
    <source>
        <dbReference type="Proteomes" id="UP000281549"/>
    </source>
</evidence>
<dbReference type="Proteomes" id="UP000281549">
    <property type="component" value="Unassembled WGS sequence"/>
</dbReference>
<dbReference type="SUPFAM" id="SSF48371">
    <property type="entry name" value="ARM repeat"/>
    <property type="match status" value="1"/>
</dbReference>
<sequence>MNHSENDISKERMNLAKERIENYFDETKATSICEILITRYFVCTEEECQGIMNEPEEYISQEEADNWQFNSKVCSSFVFQELVNKYRNVVCPMIANLFYQTINLPLVSENEIDQKCAVYDAINFCAADLCELIDFDQALRTTLANEATQGSSPKNILLRIKIAKLIGSWIDIKMNEEARVSSFAILSNMMGNENNLALRITAAKNLRYCIDNWEFQKSQIYPCLEGIVSKLLSLLMDCEEFKRTALIILSVLIERMGSDMIPFENVFIQQLPLLWNSCEQDNLFKSSIIMFVKVIVETFKSDSTVIYDFATNLILFSTDIHNDSSLFLMEDGLLLWISLICNCNQLNNNLLSLFDRLISLLDIGSENLRLVLLILEKYNIFEQDLILNNFGDKLFNKFDEMMTNDLIPQVNSSIMKLLDNFLIIHREKMFHLVSILLPKMINQILDKNHDNPILKVQYLNIIARISLINPSILLRGFQNVFYALLDVWLDKFDNIVNPIHRKLHALCFCRFLYLNELLILDKFPLFINCFVDVLSDEDKTIPKIAASVEYLDDLAANYDADLQRSESVAALDPVMNNHLPSALKDCMINLGNILSDKFSDLLQTVDPKTLTQFQAYLK</sequence>
<protein>
    <submittedName>
        <fullName evidence="2">ARM repeat-containing protein</fullName>
    </submittedName>
</protein>
<dbReference type="PANTHER" id="PTHR10997">
    <property type="entry name" value="IMPORTIN-7, 8, 11"/>
    <property type="match status" value="1"/>
</dbReference>
<dbReference type="EMBL" id="ML006454">
    <property type="protein sequence ID" value="RKP16525.1"/>
    <property type="molecule type" value="Genomic_DNA"/>
</dbReference>
<evidence type="ECO:0000259" key="1">
    <source>
        <dbReference type="Pfam" id="PF25758"/>
    </source>
</evidence>
<dbReference type="PANTHER" id="PTHR10997:SF7">
    <property type="entry name" value="IMPORTIN-11"/>
    <property type="match status" value="1"/>
</dbReference>
<accession>A0A4P9YBR7</accession>
<feature type="domain" description="Importin-7/11-like TPR repeats" evidence="1">
    <location>
        <begin position="287"/>
        <end position="617"/>
    </location>
</feature>
<dbReference type="AlphaFoldDB" id="A0A4P9YBR7"/>
<dbReference type="GO" id="GO:0006606">
    <property type="term" value="P:protein import into nucleus"/>
    <property type="evidence" value="ECO:0007669"/>
    <property type="project" value="TreeGrafter"/>
</dbReference>
<dbReference type="InterPro" id="IPR011989">
    <property type="entry name" value="ARM-like"/>
</dbReference>
<dbReference type="Pfam" id="PF25758">
    <property type="entry name" value="TPR_IPO11"/>
    <property type="match status" value="1"/>
</dbReference>
<organism evidence="2 3">
    <name type="scientific">Rozella allomycis (strain CSF55)</name>
    <dbReference type="NCBI Taxonomy" id="988480"/>
    <lineage>
        <taxon>Eukaryota</taxon>
        <taxon>Fungi</taxon>
        <taxon>Fungi incertae sedis</taxon>
        <taxon>Cryptomycota</taxon>
        <taxon>Cryptomycota incertae sedis</taxon>
        <taxon>Rozella</taxon>
    </lineage>
</organism>
<dbReference type="GO" id="GO:0005635">
    <property type="term" value="C:nuclear envelope"/>
    <property type="evidence" value="ECO:0007669"/>
    <property type="project" value="TreeGrafter"/>
</dbReference>
<dbReference type="InterPro" id="IPR016024">
    <property type="entry name" value="ARM-type_fold"/>
</dbReference>
<dbReference type="InterPro" id="IPR058669">
    <property type="entry name" value="TPR_IPO7/11-like"/>
</dbReference>
<gene>
    <name evidence="2" type="ORF">ROZALSC1DRAFT_25174</name>
</gene>
<dbReference type="GO" id="GO:0005829">
    <property type="term" value="C:cytosol"/>
    <property type="evidence" value="ECO:0007669"/>
    <property type="project" value="TreeGrafter"/>
</dbReference>